<dbReference type="Pfam" id="PF12973">
    <property type="entry name" value="Cupin_7"/>
    <property type="match status" value="1"/>
</dbReference>
<dbReference type="AlphaFoldDB" id="A0A839SR77"/>
<evidence type="ECO:0000256" key="1">
    <source>
        <dbReference type="SAM" id="SignalP"/>
    </source>
</evidence>
<keyword evidence="4" id="KW-1185">Reference proteome</keyword>
<dbReference type="RefSeq" id="WP_221205685.1">
    <property type="nucleotide sequence ID" value="NZ_JACHXA010000001.1"/>
</dbReference>
<keyword evidence="3" id="KW-0560">Oxidoreductase</keyword>
<dbReference type="InterPro" id="IPR025979">
    <property type="entry name" value="ChrR-like_cupin_dom"/>
</dbReference>
<comment type="caution">
    <text evidence="3">The sequence shown here is derived from an EMBL/GenBank/DDBJ whole genome shotgun (WGS) entry which is preliminary data.</text>
</comment>
<dbReference type="GO" id="GO:0051213">
    <property type="term" value="F:dioxygenase activity"/>
    <property type="evidence" value="ECO:0007669"/>
    <property type="project" value="UniProtKB-KW"/>
</dbReference>
<gene>
    <name evidence="3" type="ORF">FHR98_000589</name>
</gene>
<evidence type="ECO:0000313" key="4">
    <source>
        <dbReference type="Proteomes" id="UP000581135"/>
    </source>
</evidence>
<sequence length="167" mass="17459">MKQTLYNLVVPLSAAVGVVVALAVAGTISAHDGDIHHKVVSSAEVVFQPGPPTLPAGAQFAVLHGSPAEKAPFVIRLKLPAGYIIPPHFHPEEEHVTVISGGFGVGSGKVHDKSAAPILPVGSFVQLPTGMAHFAWTEEETVVQINAIGPFGITYIDPADDPRPKIN</sequence>
<feature type="chain" id="PRO_5032923710" evidence="1">
    <location>
        <begin position="31"/>
        <end position="167"/>
    </location>
</feature>
<reference evidence="3 4" key="1">
    <citation type="submission" date="2020-08" db="EMBL/GenBank/DDBJ databases">
        <title>Genomic Encyclopedia of Type Strains, Phase III (KMG-III): the genomes of soil and plant-associated and newly described type strains.</title>
        <authorList>
            <person name="Whitman W."/>
        </authorList>
    </citation>
    <scope>NUCLEOTIDE SEQUENCE [LARGE SCALE GENOMIC DNA]</scope>
    <source>
        <strain evidence="3 4">CECT 8803</strain>
    </source>
</reference>
<protein>
    <submittedName>
        <fullName evidence="3">Quercetin dioxygenase-like cupin family protein</fullName>
    </submittedName>
</protein>
<feature type="domain" description="ChrR-like cupin" evidence="2">
    <location>
        <begin position="38"/>
        <end position="150"/>
    </location>
</feature>
<dbReference type="EMBL" id="JACHXA010000001">
    <property type="protein sequence ID" value="MBB3064324.1"/>
    <property type="molecule type" value="Genomic_DNA"/>
</dbReference>
<dbReference type="InterPro" id="IPR011051">
    <property type="entry name" value="RmlC_Cupin_sf"/>
</dbReference>
<dbReference type="Gene3D" id="2.60.120.10">
    <property type="entry name" value="Jelly Rolls"/>
    <property type="match status" value="1"/>
</dbReference>
<evidence type="ECO:0000259" key="2">
    <source>
        <dbReference type="Pfam" id="PF12973"/>
    </source>
</evidence>
<dbReference type="CDD" id="cd06989">
    <property type="entry name" value="cupin_DRT102"/>
    <property type="match status" value="1"/>
</dbReference>
<evidence type="ECO:0000313" key="3">
    <source>
        <dbReference type="EMBL" id="MBB3064324.1"/>
    </source>
</evidence>
<keyword evidence="1" id="KW-0732">Signal</keyword>
<accession>A0A839SR77</accession>
<dbReference type="Proteomes" id="UP000581135">
    <property type="component" value="Unassembled WGS sequence"/>
</dbReference>
<organism evidence="3 4">
    <name type="scientific">Limibacillus halophilus</name>
    <dbReference type="NCBI Taxonomy" id="1579333"/>
    <lineage>
        <taxon>Bacteria</taxon>
        <taxon>Pseudomonadati</taxon>
        <taxon>Pseudomonadota</taxon>
        <taxon>Alphaproteobacteria</taxon>
        <taxon>Rhodospirillales</taxon>
        <taxon>Rhodovibrionaceae</taxon>
        <taxon>Limibacillus</taxon>
    </lineage>
</organism>
<proteinExistence type="predicted"/>
<dbReference type="SUPFAM" id="SSF51182">
    <property type="entry name" value="RmlC-like cupins"/>
    <property type="match status" value="1"/>
</dbReference>
<keyword evidence="3" id="KW-0223">Dioxygenase</keyword>
<feature type="signal peptide" evidence="1">
    <location>
        <begin position="1"/>
        <end position="30"/>
    </location>
</feature>
<name>A0A839SR77_9PROT</name>
<dbReference type="InterPro" id="IPR014710">
    <property type="entry name" value="RmlC-like_jellyroll"/>
</dbReference>